<keyword evidence="5" id="KW-0812">Transmembrane</keyword>
<dbReference type="Pfam" id="PF17802">
    <property type="entry name" value="SpaA"/>
    <property type="match status" value="3"/>
</dbReference>
<evidence type="ECO:0000256" key="6">
    <source>
        <dbReference type="SAM" id="SignalP"/>
    </source>
</evidence>
<dbReference type="CDD" id="cd00198">
    <property type="entry name" value="vWFA"/>
    <property type="match status" value="1"/>
</dbReference>
<dbReference type="SMART" id="SM00327">
    <property type="entry name" value="VWA"/>
    <property type="match status" value="1"/>
</dbReference>
<dbReference type="InterPro" id="IPR013783">
    <property type="entry name" value="Ig-like_fold"/>
</dbReference>
<keyword evidence="2" id="KW-0964">Secreted</keyword>
<evidence type="ECO:0000256" key="3">
    <source>
        <dbReference type="ARBA" id="ARBA00022729"/>
    </source>
</evidence>
<dbReference type="SUPFAM" id="SSF53300">
    <property type="entry name" value="vWA-like"/>
    <property type="match status" value="1"/>
</dbReference>
<dbReference type="Gene3D" id="2.60.40.1140">
    <property type="entry name" value="Collagen-binding surface protein Cna, B-type domain"/>
    <property type="match status" value="2"/>
</dbReference>
<reference evidence="8 10" key="1">
    <citation type="submission" date="2013-02" db="EMBL/GenBank/DDBJ databases">
        <title>The Genome Sequence of Enterococcus gilvus ATCC BAA-350.</title>
        <authorList>
            <consortium name="The Broad Institute Genome Sequencing Platform"/>
            <consortium name="The Broad Institute Genome Sequencing Center for Infectious Disease"/>
            <person name="Earl A.M."/>
            <person name="Gilmore M.S."/>
            <person name="Lebreton F."/>
            <person name="Walker B."/>
            <person name="Young S.K."/>
            <person name="Zeng Q."/>
            <person name="Gargeya S."/>
            <person name="Fitzgerald M."/>
            <person name="Haas B."/>
            <person name="Abouelleil A."/>
            <person name="Alvarado L."/>
            <person name="Arachchi H.M."/>
            <person name="Berlin A.M."/>
            <person name="Chapman S.B."/>
            <person name="Dewar J."/>
            <person name="Goldberg J."/>
            <person name="Griggs A."/>
            <person name="Gujja S."/>
            <person name="Hansen M."/>
            <person name="Howarth C."/>
            <person name="Imamovic A."/>
            <person name="Larimer J."/>
            <person name="McCowan C."/>
            <person name="Murphy C."/>
            <person name="Neiman D."/>
            <person name="Pearson M."/>
            <person name="Priest M."/>
            <person name="Roberts A."/>
            <person name="Saif S."/>
            <person name="Shea T."/>
            <person name="Sisk P."/>
            <person name="Sykes S."/>
            <person name="Wortman J."/>
            <person name="Nusbaum C."/>
            <person name="Birren B."/>
        </authorList>
    </citation>
    <scope>NUCLEOTIDE SEQUENCE [LARGE SCALE GENOMIC DNA]</scope>
    <source>
        <strain evidence="8 10">ATCC BAA-350</strain>
    </source>
</reference>
<organism evidence="8 10">
    <name type="scientific">Enterococcus gilvus ATCC BAA-350</name>
    <dbReference type="NCBI Taxonomy" id="1158614"/>
    <lineage>
        <taxon>Bacteria</taxon>
        <taxon>Bacillati</taxon>
        <taxon>Bacillota</taxon>
        <taxon>Bacilli</taxon>
        <taxon>Lactobacillales</taxon>
        <taxon>Enterococcaceae</taxon>
        <taxon>Enterococcus</taxon>
    </lineage>
</organism>
<dbReference type="Gene3D" id="2.60.40.10">
    <property type="entry name" value="Immunoglobulins"/>
    <property type="match status" value="3"/>
</dbReference>
<keyword evidence="3 6" id="KW-0732">Signal</keyword>
<feature type="transmembrane region" description="Helical" evidence="5">
    <location>
        <begin position="1252"/>
        <end position="1274"/>
    </location>
</feature>
<sequence>MRKKHLLMLIVLLFSFIAETIPSLVTAHAETTKTSLIDEKFLSVAYECEPQDDTNRWRITFDRRSQDKTSDQRLKMKVSNEKGNVITYPTIKGMNEKDGWLIEKEFSSSMEGQLVFELPKTVQKLYLDVQMDEQTLSQSTKEQTAKIQENILDSDEPFVLKANTEKRTSKKTAQTSESQKEVKASAEEVIGPKPEDTVPVPATAVPANGLLRMDPPKYTNKKPVYIDDDGLYPNCYWTPTGQSNVRNHQGGYEKDSGWDGLTSWDVSSDDRTKSYITYGVERTKPNISMRKYASETSKEDEFNVRLNVRGSTIPKPGVDVCFVLDNSSSMKEPKGNIGGMTRKRLAVNSLQKLVDKFRSANPETDSLRIGGIVYSSSEGYGFSNETVPMSSNENNWNNLVRTYSNSEPYGNTYTQKALMNAQTMLNNASGTNRRKVIFLLTDGTPNYSAVPLNAVSDPSIYYDGLRITSYGSIATGSDLDSKGPWDSYSPTKISYGYQMRDGHCLYSHLTPVNSTAADIKEQGMEINTIAINIKANVIPEERHTTDELITGLYRIASKKANATGNSQNDYQFYHANTAGDFDISFDDWFTSVIQTVDKGKIEDPIGEMFELVGTPTIKEIKKSGVPAIETNKLPTNPKVENRTIKVNNINLYGQQEVQLEYKVRLKTDHKDYEDNIWYQTNGKTTLEPTPERTNDVLEFGVPSVRKKSKKICIPVEKIWSDKQKGSENYWGYRAGSVNVVLQRKSGNTWVDVETKTLTGATNWKAMFEADGGTRVYRVLELSRTSGYAKPAANVDEFTEKTLPSKGVLITNKLLTGKAVICKYKEDGKTPFSSDKPKFSVRRKSDGKVLATDLEPDTDGQVTIEGIPMGDFIVEESYVPKGYAKMENIELKAVETSAGKDLTITLNGKSSPYKVINKLAKDLEIPVEKIWSDKVQGTDNYWGLRQMYIRVNLQRKNGSSWEQVEQKILTTPNAWKETFKNLEGGATVYRVVEETRAPGYAKPTYNYTDSFTAATLPAGGIKLTNKLLTGTAVINKYKEDGKTPFSGDKPKFSVKRKSDGKVLATDLEPNASGEVTISNIPVGDFIVEESYVPAGYEKMADIDLRAVENTAGTAVTITLNGKASPYKVTNKLADFTLKIKKVDQAGNVLRGASFRLIGNSYDQTKADGPYFDFTGLRPGEYSLSETVVPTGYQGMSGTVRISISQTGNVTVQSNPNVSGTGGIGNTNLIQLTVTNKKRGAGPMPSTGGSGTAMFFKVAIGVISTAGGLLGSLYWLHTKRRGS</sequence>
<dbReference type="PANTHER" id="PTHR36108:SF13">
    <property type="entry name" value="COLOSSIN-B-RELATED"/>
    <property type="match status" value="1"/>
</dbReference>
<protein>
    <recommendedName>
        <fullName evidence="7">VWFA domain-containing protein</fullName>
    </recommendedName>
</protein>
<evidence type="ECO:0000256" key="2">
    <source>
        <dbReference type="ARBA" id="ARBA00022525"/>
    </source>
</evidence>
<dbReference type="InterPro" id="IPR049319">
    <property type="entry name" value="GBS104-like_Ig"/>
</dbReference>
<dbReference type="Pfam" id="PF21426">
    <property type="entry name" value="GBS104-like_Ig"/>
    <property type="match status" value="1"/>
</dbReference>
<evidence type="ECO:0000256" key="1">
    <source>
        <dbReference type="ARBA" id="ARBA00007257"/>
    </source>
</evidence>
<dbReference type="eggNOG" id="COG2304">
    <property type="taxonomic scope" value="Bacteria"/>
</dbReference>
<comment type="caution">
    <text evidence="8">The sequence shown here is derived from an EMBL/GenBank/DDBJ whole genome shotgun (WGS) entry which is preliminary data.</text>
</comment>
<feature type="domain" description="VWFA" evidence="7">
    <location>
        <begin position="319"/>
        <end position="593"/>
    </location>
</feature>
<proteinExistence type="inferred from homology"/>
<dbReference type="OrthoDB" id="2056845at2"/>
<dbReference type="EMBL" id="ASWH01000001">
    <property type="protein sequence ID" value="EOW83361.1"/>
    <property type="molecule type" value="Genomic_DNA"/>
</dbReference>
<dbReference type="PATRIC" id="fig|1158614.3.peg.1288"/>
<dbReference type="InterPro" id="IPR036465">
    <property type="entry name" value="vWFA_dom_sf"/>
</dbReference>
<keyword evidence="5" id="KW-0472">Membrane</keyword>
<dbReference type="PROSITE" id="PS50234">
    <property type="entry name" value="VWFA"/>
    <property type="match status" value="1"/>
</dbReference>
<dbReference type="Proteomes" id="UP000014160">
    <property type="component" value="Unassembled WGS sequence"/>
</dbReference>
<keyword evidence="11" id="KW-1185">Reference proteome</keyword>
<dbReference type="SUPFAM" id="SSF49478">
    <property type="entry name" value="Cna protein B-type domain"/>
    <property type="match status" value="1"/>
</dbReference>
<feature type="region of interest" description="Disordered" evidence="4">
    <location>
        <begin position="163"/>
        <end position="187"/>
    </location>
</feature>
<dbReference type="Pfam" id="PF00092">
    <property type="entry name" value="VWA"/>
    <property type="match status" value="1"/>
</dbReference>
<feature type="signal peptide" evidence="6">
    <location>
        <begin position="1"/>
        <end position="20"/>
    </location>
</feature>
<dbReference type="PANTHER" id="PTHR36108">
    <property type="entry name" value="COLOSSIN-B-RELATED"/>
    <property type="match status" value="1"/>
</dbReference>
<evidence type="ECO:0000313" key="11">
    <source>
        <dbReference type="Proteomes" id="UP000014160"/>
    </source>
</evidence>
<dbReference type="Gene3D" id="3.40.50.410">
    <property type="entry name" value="von Willebrand factor, type A domain"/>
    <property type="match status" value="1"/>
</dbReference>
<evidence type="ECO:0000313" key="10">
    <source>
        <dbReference type="Proteomes" id="UP000013750"/>
    </source>
</evidence>
<dbReference type="RefSeq" id="WP_010779698.1">
    <property type="nucleotide sequence ID" value="NZ_ASWH01000001.1"/>
</dbReference>
<feature type="chain" id="PRO_5039179053" description="VWFA domain-containing protein" evidence="6">
    <location>
        <begin position="21"/>
        <end position="1281"/>
    </location>
</feature>
<dbReference type="HOGENOM" id="CLU_010203_0_0_9"/>
<keyword evidence="5" id="KW-1133">Transmembrane helix</keyword>
<evidence type="ECO:0000256" key="4">
    <source>
        <dbReference type="SAM" id="MobiDB-lite"/>
    </source>
</evidence>
<reference evidence="9 11" key="2">
    <citation type="submission" date="2013-03" db="EMBL/GenBank/DDBJ databases">
        <title>The Genome Sequence of Enterococcus gilvus ATCC BAA-350 (PacBio/Illumina hybrid assembly).</title>
        <authorList>
            <consortium name="The Broad Institute Genomics Platform"/>
            <consortium name="The Broad Institute Genome Sequencing Center for Infectious Disease"/>
            <person name="Earl A."/>
            <person name="Russ C."/>
            <person name="Gilmore M."/>
            <person name="Surin D."/>
            <person name="Walker B."/>
            <person name="Young S."/>
            <person name="Zeng Q."/>
            <person name="Gargeya S."/>
            <person name="Fitzgerald M."/>
            <person name="Haas B."/>
            <person name="Abouelleil A."/>
            <person name="Allen A.W."/>
            <person name="Alvarado L."/>
            <person name="Arachchi H.M."/>
            <person name="Berlin A.M."/>
            <person name="Chapman S.B."/>
            <person name="Gainer-Dewar J."/>
            <person name="Goldberg J."/>
            <person name="Griggs A."/>
            <person name="Gujja S."/>
            <person name="Hansen M."/>
            <person name="Howarth C."/>
            <person name="Imamovic A."/>
            <person name="Ireland A."/>
            <person name="Larimer J."/>
            <person name="McCowan C."/>
            <person name="Murphy C."/>
            <person name="Pearson M."/>
            <person name="Poon T.W."/>
            <person name="Priest M."/>
            <person name="Roberts A."/>
            <person name="Saif S."/>
            <person name="Shea T."/>
            <person name="Sisk P."/>
            <person name="Sykes S."/>
            <person name="Wortman J."/>
            <person name="Nusbaum C."/>
            <person name="Birren B."/>
        </authorList>
    </citation>
    <scope>NUCLEOTIDE SEQUENCE [LARGE SCALE GENOMIC DNA]</scope>
    <source>
        <strain evidence="9 11">ATCC BAA-350</strain>
    </source>
</reference>
<gene>
    <name evidence="9" type="ORF">I592_02688</name>
    <name evidence="8" type="ORF">UKC_01279</name>
</gene>
<dbReference type="eggNOG" id="COG4932">
    <property type="taxonomic scope" value="Bacteria"/>
</dbReference>
<evidence type="ECO:0000259" key="7">
    <source>
        <dbReference type="PROSITE" id="PS50234"/>
    </source>
</evidence>
<comment type="similarity">
    <text evidence="1">Belongs to the serine-aspartate repeat-containing protein (SDr) family.</text>
</comment>
<evidence type="ECO:0000313" key="8">
    <source>
        <dbReference type="EMBL" id="EOI57065.1"/>
    </source>
</evidence>
<dbReference type="EMBL" id="AJDQ01000006">
    <property type="protein sequence ID" value="EOI57065.1"/>
    <property type="molecule type" value="Genomic_DNA"/>
</dbReference>
<dbReference type="InterPro" id="IPR041033">
    <property type="entry name" value="SpaA_PFL_dom_1"/>
</dbReference>
<evidence type="ECO:0000313" key="9">
    <source>
        <dbReference type="EMBL" id="EOW83361.1"/>
    </source>
</evidence>
<dbReference type="InterPro" id="IPR002035">
    <property type="entry name" value="VWF_A"/>
</dbReference>
<evidence type="ECO:0000256" key="5">
    <source>
        <dbReference type="SAM" id="Phobius"/>
    </source>
</evidence>
<accession>R2VH04</accession>
<dbReference type="Gene3D" id="2.60.40.2110">
    <property type="match status" value="1"/>
</dbReference>
<name>R2VH04_9ENTE</name>
<dbReference type="Proteomes" id="UP000013750">
    <property type="component" value="Unassembled WGS sequence"/>
</dbReference>